<dbReference type="AlphaFoldDB" id="A0A1I7W8M9"/>
<accession>A0A1I7W8M9</accession>
<organism evidence="2 3">
    <name type="scientific">Heterorhabditis bacteriophora</name>
    <name type="common">Entomopathogenic nematode worm</name>
    <dbReference type="NCBI Taxonomy" id="37862"/>
    <lineage>
        <taxon>Eukaryota</taxon>
        <taxon>Metazoa</taxon>
        <taxon>Ecdysozoa</taxon>
        <taxon>Nematoda</taxon>
        <taxon>Chromadorea</taxon>
        <taxon>Rhabditida</taxon>
        <taxon>Rhabditina</taxon>
        <taxon>Rhabditomorpha</taxon>
        <taxon>Strongyloidea</taxon>
        <taxon>Heterorhabditidae</taxon>
        <taxon>Heterorhabditis</taxon>
    </lineage>
</organism>
<dbReference type="WBParaSite" id="Hba_01001">
    <property type="protein sequence ID" value="Hba_01001"/>
    <property type="gene ID" value="Hba_01001"/>
</dbReference>
<reference evidence="3" key="1">
    <citation type="submission" date="2016-11" db="UniProtKB">
        <authorList>
            <consortium name="WormBaseParasite"/>
        </authorList>
    </citation>
    <scope>IDENTIFICATION</scope>
</reference>
<protein>
    <submittedName>
        <fullName evidence="3">Aa_trans domain-containing protein</fullName>
    </submittedName>
</protein>
<feature type="transmembrane region" description="Helical" evidence="1">
    <location>
        <begin position="88"/>
        <end position="108"/>
    </location>
</feature>
<feature type="transmembrane region" description="Helical" evidence="1">
    <location>
        <begin position="61"/>
        <end position="82"/>
    </location>
</feature>
<evidence type="ECO:0000313" key="2">
    <source>
        <dbReference type="Proteomes" id="UP000095283"/>
    </source>
</evidence>
<dbReference type="Proteomes" id="UP000095283">
    <property type="component" value="Unplaced"/>
</dbReference>
<keyword evidence="1" id="KW-0472">Membrane</keyword>
<keyword evidence="2" id="KW-1185">Reference proteome</keyword>
<proteinExistence type="predicted"/>
<keyword evidence="1" id="KW-0812">Transmembrane</keyword>
<evidence type="ECO:0000256" key="1">
    <source>
        <dbReference type="SAM" id="Phobius"/>
    </source>
</evidence>
<evidence type="ECO:0000313" key="3">
    <source>
        <dbReference type="WBParaSite" id="Hba_01001"/>
    </source>
</evidence>
<name>A0A1I7W8M9_HETBA</name>
<sequence>MLIHLVMILNFLLSGIVLDWSYFEAASKPVHVIWFTSVFIESKVSSHSSGELPAGGKSNGLVIMANLFLPMSLNLACTMMLGALGISMFVGTVLCCLPFLSFLISLYFRILSLIWPLDPQGLCVPTTLVLVLRRSNAYGAHNLVSSAL</sequence>
<keyword evidence="1" id="KW-1133">Transmembrane helix</keyword>